<proteinExistence type="predicted"/>
<feature type="transmembrane region" description="Helical" evidence="2">
    <location>
        <begin position="405"/>
        <end position="428"/>
    </location>
</feature>
<name>A0A830FAQ4_9EURY</name>
<feature type="transmembrane region" description="Helical" evidence="2">
    <location>
        <begin position="112"/>
        <end position="133"/>
    </location>
</feature>
<reference evidence="3" key="2">
    <citation type="submission" date="2020-09" db="EMBL/GenBank/DDBJ databases">
        <authorList>
            <person name="Sun Q."/>
            <person name="Ohkuma M."/>
        </authorList>
    </citation>
    <scope>NUCLEOTIDE SEQUENCE</scope>
    <source>
        <strain evidence="3">JCM 19596</strain>
    </source>
</reference>
<feature type="transmembrane region" description="Helical" evidence="2">
    <location>
        <begin position="464"/>
        <end position="485"/>
    </location>
</feature>
<dbReference type="EMBL" id="BMPG01000001">
    <property type="protein sequence ID" value="GGL55800.1"/>
    <property type="molecule type" value="Genomic_DNA"/>
</dbReference>
<comment type="caution">
    <text evidence="3">The sequence shown here is derived from an EMBL/GenBank/DDBJ whole genome shotgun (WGS) entry which is preliminary data.</text>
</comment>
<feature type="transmembrane region" description="Helical" evidence="2">
    <location>
        <begin position="45"/>
        <end position="69"/>
    </location>
</feature>
<feature type="transmembrane region" description="Helical" evidence="2">
    <location>
        <begin position="308"/>
        <end position="325"/>
    </location>
</feature>
<keyword evidence="2" id="KW-1133">Transmembrane helix</keyword>
<feature type="region of interest" description="Disordered" evidence="1">
    <location>
        <begin position="1"/>
        <end position="33"/>
    </location>
</feature>
<protein>
    <recommendedName>
        <fullName evidence="5">Glycosyltransferase RgtA/B/C/D-like domain-containing protein</fullName>
    </recommendedName>
</protein>
<dbReference type="Proteomes" id="UP000607197">
    <property type="component" value="Unassembled WGS sequence"/>
</dbReference>
<evidence type="ECO:0008006" key="5">
    <source>
        <dbReference type="Google" id="ProtNLM"/>
    </source>
</evidence>
<gene>
    <name evidence="3" type="ORF">GCM10009039_12500</name>
</gene>
<evidence type="ECO:0000256" key="2">
    <source>
        <dbReference type="SAM" id="Phobius"/>
    </source>
</evidence>
<feature type="transmembrane region" description="Helical" evidence="2">
    <location>
        <begin position="162"/>
        <end position="179"/>
    </location>
</feature>
<evidence type="ECO:0000256" key="1">
    <source>
        <dbReference type="SAM" id="MobiDB-lite"/>
    </source>
</evidence>
<evidence type="ECO:0000313" key="3">
    <source>
        <dbReference type="EMBL" id="GGL55800.1"/>
    </source>
</evidence>
<feature type="compositionally biased region" description="Acidic residues" evidence="1">
    <location>
        <begin position="14"/>
        <end position="24"/>
    </location>
</feature>
<dbReference type="AlphaFoldDB" id="A0A830FAQ4"/>
<keyword evidence="2" id="KW-0472">Membrane</keyword>
<feature type="transmembrane region" description="Helical" evidence="2">
    <location>
        <begin position="260"/>
        <end position="276"/>
    </location>
</feature>
<evidence type="ECO:0000313" key="4">
    <source>
        <dbReference type="Proteomes" id="UP000607197"/>
    </source>
</evidence>
<feature type="transmembrane region" description="Helical" evidence="2">
    <location>
        <begin position="371"/>
        <end position="393"/>
    </location>
</feature>
<keyword evidence="4" id="KW-1185">Reference proteome</keyword>
<keyword evidence="2" id="KW-0812">Transmembrane</keyword>
<feature type="transmembrane region" description="Helical" evidence="2">
    <location>
        <begin position="186"/>
        <end position="204"/>
    </location>
</feature>
<feature type="transmembrane region" description="Helical" evidence="2">
    <location>
        <begin position="434"/>
        <end position="452"/>
    </location>
</feature>
<sequence length="631" mass="69093">MTPPTPDWLRFPDTDPEEPAEPPEGDASPTPVVDADDWWGRDAQFWLVLLAAVGVAAATLLAVSTPPAAGFETSLPPAFPLAYWVAFYGVLAACVAVYFLSAADGSAYWKHALALVLADYAVYFFLPLVRGYLLYGRGTSDILVHIGDVKNILATGSIWSGSWYPVQHVFISELVLLGFPLRGAEYVVEFAFTAVFVASFGALLRTMTDGRRAIAYGLAAGTPLVYTIFQTTIIPSFLSVMLFPTVLLVLERVRRSDSPTYLLVLTVFAVGIALTHPVTGGLLAVLVVASTVIGVVYSWRTGAAVERIPARLALLVVPVVYAWYINFRQTETSIRQIALAWATGGTTPVEGAAGQAAGAALTPFELVVRFVQLYGVIFVFLGLAGLFGLYVAWELLRHRRGRYAEVFATGQFGVGFAVAVGFFTVYLIEFEPTRVSRYLVVMAVLLVGLLLVRTTEWRPRRRTVAQVVLALSLVSATALGANAAYTSNKQLTQTEYEGVAFSLTHKAPDAPVRTAAVSHKIEWYTYGDVSGSIWPPRVRTGLPDRLGYTNHTYANQTFPRTYVATLEYDRRFYTDPYFTPAQQDDLFIYGEDDLETMRNDPTVARVYDNGAFETWYIAEGRANTTAANGTT</sequence>
<feature type="transmembrane region" description="Helical" evidence="2">
    <location>
        <begin position="224"/>
        <end position="248"/>
    </location>
</feature>
<organism evidence="3 4">
    <name type="scientific">Halocalculus aciditolerans</name>
    <dbReference type="NCBI Taxonomy" id="1383812"/>
    <lineage>
        <taxon>Archaea</taxon>
        <taxon>Methanobacteriati</taxon>
        <taxon>Methanobacteriota</taxon>
        <taxon>Stenosarchaea group</taxon>
        <taxon>Halobacteria</taxon>
        <taxon>Halobacteriales</taxon>
        <taxon>Halobacteriaceae</taxon>
        <taxon>Halocalculus</taxon>
    </lineage>
</organism>
<feature type="transmembrane region" description="Helical" evidence="2">
    <location>
        <begin position="81"/>
        <end position="100"/>
    </location>
</feature>
<accession>A0A830FAQ4</accession>
<reference evidence="3" key="1">
    <citation type="journal article" date="2014" name="Int. J. Syst. Evol. Microbiol.">
        <title>Complete genome sequence of Corynebacterium casei LMG S-19264T (=DSM 44701T), isolated from a smear-ripened cheese.</title>
        <authorList>
            <consortium name="US DOE Joint Genome Institute (JGI-PGF)"/>
            <person name="Walter F."/>
            <person name="Albersmeier A."/>
            <person name="Kalinowski J."/>
            <person name="Ruckert C."/>
        </authorList>
    </citation>
    <scope>NUCLEOTIDE SEQUENCE</scope>
    <source>
        <strain evidence="3">JCM 19596</strain>
    </source>
</reference>